<keyword evidence="1" id="KW-0472">Membrane</keyword>
<evidence type="ECO:0000259" key="2">
    <source>
        <dbReference type="PROSITE" id="PS50878"/>
    </source>
</evidence>
<dbReference type="Proteomes" id="UP001234989">
    <property type="component" value="Chromosome 3"/>
</dbReference>
<protein>
    <recommendedName>
        <fullName evidence="2">Reverse transcriptase domain-containing protein</fullName>
    </recommendedName>
</protein>
<dbReference type="AlphaFoldDB" id="A0AAF0TIV0"/>
<evidence type="ECO:0000313" key="4">
    <source>
        <dbReference type="Proteomes" id="UP001234989"/>
    </source>
</evidence>
<dbReference type="PANTHER" id="PTHR33116">
    <property type="entry name" value="REVERSE TRANSCRIPTASE ZINC-BINDING DOMAIN-CONTAINING PROTEIN-RELATED-RELATED"/>
    <property type="match status" value="1"/>
</dbReference>
<gene>
    <name evidence="3" type="ORF">MTR67_015547</name>
</gene>
<dbReference type="InterPro" id="IPR000477">
    <property type="entry name" value="RT_dom"/>
</dbReference>
<proteinExistence type="predicted"/>
<keyword evidence="1" id="KW-0812">Transmembrane</keyword>
<organism evidence="3 4">
    <name type="scientific">Solanum verrucosum</name>
    <dbReference type="NCBI Taxonomy" id="315347"/>
    <lineage>
        <taxon>Eukaryota</taxon>
        <taxon>Viridiplantae</taxon>
        <taxon>Streptophyta</taxon>
        <taxon>Embryophyta</taxon>
        <taxon>Tracheophyta</taxon>
        <taxon>Spermatophyta</taxon>
        <taxon>Magnoliopsida</taxon>
        <taxon>eudicotyledons</taxon>
        <taxon>Gunneridae</taxon>
        <taxon>Pentapetalae</taxon>
        <taxon>asterids</taxon>
        <taxon>lamiids</taxon>
        <taxon>Solanales</taxon>
        <taxon>Solanaceae</taxon>
        <taxon>Solanoideae</taxon>
        <taxon>Solaneae</taxon>
        <taxon>Solanum</taxon>
    </lineage>
</organism>
<accession>A0AAF0TIV0</accession>
<dbReference type="InterPro" id="IPR043502">
    <property type="entry name" value="DNA/RNA_pol_sf"/>
</dbReference>
<feature type="domain" description="Reverse transcriptase" evidence="2">
    <location>
        <begin position="1"/>
        <end position="177"/>
    </location>
</feature>
<dbReference type="EMBL" id="CP133614">
    <property type="protein sequence ID" value="WMV22162.1"/>
    <property type="molecule type" value="Genomic_DNA"/>
</dbReference>
<name>A0AAF0TIV0_SOLVR</name>
<sequence length="461" mass="53552">MDAVLIANEAVDSSTKQKKPGILCTLDIEKAYDHVNWKYLMKILERMGFGQKWMNWIMFCISTINFYVLINGLPAGFFSSQRGLRQGFDVSRDGAESLEVTHLQYVDDTLIFCGAEEEQLKYLRVILVLFEGVSGLHINWRKSFMYPINEVNNMSYIASILGGVVGTLPTTYLGMPLGAKSKSIEIWNGVIEKCEKKLARWKTQYLSMGGRLTLINSVLNALPTYMMSLFPIPARVIKKLDRIRRNFLWQGNNEKKRFHLVKWESVVTGKKNGGLGIKNLIFQSEALRMKWLWRYSFEDQLMWKRVVGAKYEAEDSWMTKDVTSPYGVSLWRSIRELWEEVKLNSKVKVGNGNKTKFWKDKWHESGNLELLFPDIYNLVLSQQRTIAEIWTTQGWNFQFRRHLNDWEVMRVAEFLNIVGNFNGLQAEEDALWWKGSSKGIFKVGATYRLMEQPSQQIPTWP</sequence>
<evidence type="ECO:0000256" key="1">
    <source>
        <dbReference type="SAM" id="Phobius"/>
    </source>
</evidence>
<dbReference type="SUPFAM" id="SSF56672">
    <property type="entry name" value="DNA/RNA polymerases"/>
    <property type="match status" value="1"/>
</dbReference>
<dbReference type="Pfam" id="PF00078">
    <property type="entry name" value="RVT_1"/>
    <property type="match status" value="1"/>
</dbReference>
<dbReference type="PROSITE" id="PS50878">
    <property type="entry name" value="RT_POL"/>
    <property type="match status" value="1"/>
</dbReference>
<keyword evidence="4" id="KW-1185">Reference proteome</keyword>
<reference evidence="3" key="1">
    <citation type="submission" date="2023-08" db="EMBL/GenBank/DDBJ databases">
        <title>A de novo genome assembly of Solanum verrucosum Schlechtendal, a Mexican diploid species geographically isolated from the other diploid A-genome species in potato relatives.</title>
        <authorList>
            <person name="Hosaka K."/>
        </authorList>
    </citation>
    <scope>NUCLEOTIDE SEQUENCE</scope>
    <source>
        <tissue evidence="3">Young leaves</tissue>
    </source>
</reference>
<feature type="transmembrane region" description="Helical" evidence="1">
    <location>
        <begin position="56"/>
        <end position="78"/>
    </location>
</feature>
<keyword evidence="1" id="KW-1133">Transmembrane helix</keyword>
<evidence type="ECO:0000313" key="3">
    <source>
        <dbReference type="EMBL" id="WMV22162.1"/>
    </source>
</evidence>
<dbReference type="PANTHER" id="PTHR33116:SF85">
    <property type="entry name" value="REVERSE TRANSCRIPTASE ZINC-BINDING DOMAIN-CONTAINING PROTEIN"/>
    <property type="match status" value="1"/>
</dbReference>